<proteinExistence type="inferred from homology"/>
<evidence type="ECO:0000256" key="8">
    <source>
        <dbReference type="ARBA" id="ARBA00023201"/>
    </source>
</evidence>
<keyword evidence="7 12" id="KW-0472">Membrane</keyword>
<keyword evidence="4 12" id="KW-1133">Transmembrane helix</keyword>
<dbReference type="EMBL" id="JANTQA010000070">
    <property type="protein sequence ID" value="KAJ3425847.1"/>
    <property type="molecule type" value="Genomic_DNA"/>
</dbReference>
<comment type="subcellular location">
    <subcellularLocation>
        <location evidence="1">Membrane</location>
        <topology evidence="1">Multi-pass membrane protein</topology>
    </subcellularLocation>
</comment>
<reference evidence="14" key="1">
    <citation type="submission" date="2022-08" db="EMBL/GenBank/DDBJ databases">
        <title>Novel sulphate-reducing endosymbionts in the free-living metamonad Anaeramoeba.</title>
        <authorList>
            <person name="Jerlstrom-Hultqvist J."/>
            <person name="Cepicka I."/>
            <person name="Gallot-Lavallee L."/>
            <person name="Salas-Leiva D."/>
            <person name="Curtis B.A."/>
            <person name="Zahonova K."/>
            <person name="Pipaliya S."/>
            <person name="Dacks J."/>
            <person name="Roger A.J."/>
        </authorList>
    </citation>
    <scope>NUCLEOTIDE SEQUENCE</scope>
    <source>
        <strain evidence="14">Busselton2</strain>
    </source>
</reference>
<feature type="domain" description="Cation/H+ exchanger transmembrane" evidence="13">
    <location>
        <begin position="31"/>
        <end position="429"/>
    </location>
</feature>
<keyword evidence="5" id="KW-0915">Sodium</keyword>
<comment type="caution">
    <text evidence="14">The sequence shown here is derived from an EMBL/GenBank/DDBJ whole genome shotgun (WGS) entry which is preliminary data.</text>
</comment>
<comment type="similarity">
    <text evidence="9">Belongs to the monovalent cation:proton antiporter 1 (CPA1) transporter (TC 2.A.36) family.</text>
</comment>
<evidence type="ECO:0000256" key="4">
    <source>
        <dbReference type="ARBA" id="ARBA00022989"/>
    </source>
</evidence>
<evidence type="ECO:0000259" key="13">
    <source>
        <dbReference type="Pfam" id="PF00999"/>
    </source>
</evidence>
<name>A0AAV7Y7Q1_9EUKA</name>
<dbReference type="GO" id="GO:0098719">
    <property type="term" value="P:sodium ion import across plasma membrane"/>
    <property type="evidence" value="ECO:0007669"/>
    <property type="project" value="TreeGrafter"/>
</dbReference>
<keyword evidence="2 9" id="KW-0813">Transport</keyword>
<protein>
    <recommendedName>
        <fullName evidence="9">Sodium/hydrogen exchanger</fullName>
    </recommendedName>
</protein>
<feature type="transmembrane region" description="Helical" evidence="12">
    <location>
        <begin position="405"/>
        <end position="428"/>
    </location>
</feature>
<feature type="transmembrane region" description="Helical" evidence="12">
    <location>
        <begin position="375"/>
        <end position="393"/>
    </location>
</feature>
<dbReference type="AlphaFoldDB" id="A0AAV7Y7Q1"/>
<feature type="region of interest" description="Disordered" evidence="11">
    <location>
        <begin position="575"/>
        <end position="607"/>
    </location>
</feature>
<evidence type="ECO:0000256" key="9">
    <source>
        <dbReference type="RuleBase" id="RU003722"/>
    </source>
</evidence>
<feature type="compositionally biased region" description="Low complexity" evidence="11">
    <location>
        <begin position="752"/>
        <end position="770"/>
    </location>
</feature>
<dbReference type="InterPro" id="IPR006153">
    <property type="entry name" value="Cation/H_exchanger_TM"/>
</dbReference>
<feature type="transmembrane region" description="Helical" evidence="12">
    <location>
        <begin position="299"/>
        <end position="316"/>
    </location>
</feature>
<dbReference type="GO" id="GO:0005886">
    <property type="term" value="C:plasma membrane"/>
    <property type="evidence" value="ECO:0007669"/>
    <property type="project" value="TreeGrafter"/>
</dbReference>
<feature type="transmembrane region" description="Helical" evidence="12">
    <location>
        <begin position="214"/>
        <end position="235"/>
    </location>
</feature>
<evidence type="ECO:0000256" key="5">
    <source>
        <dbReference type="ARBA" id="ARBA00023053"/>
    </source>
</evidence>
<keyword evidence="3 9" id="KW-0812">Transmembrane</keyword>
<evidence type="ECO:0000256" key="6">
    <source>
        <dbReference type="ARBA" id="ARBA00023065"/>
    </source>
</evidence>
<keyword evidence="10" id="KW-0175">Coiled coil</keyword>
<evidence type="ECO:0000256" key="12">
    <source>
        <dbReference type="SAM" id="Phobius"/>
    </source>
</evidence>
<feature type="transmembrane region" description="Helical" evidence="12">
    <location>
        <begin position="143"/>
        <end position="162"/>
    </location>
</feature>
<dbReference type="PRINTS" id="PR01084">
    <property type="entry name" value="NAHEXCHNGR"/>
</dbReference>
<sequence>MTGSEFQVAFVHFTTTTEYVLIIFGALVALILFRLALAKYKINFLPESSLIIVLGIVVGLVAYLAKVEQHDLINFNYEIFFLIFIPPIILEAGYFLHKDFFFNNLRLIILFAVIGTFLNSFLTGTALYLFRSAYEIQGSFTEYLSFGALISAVDPVAVLAIFEEAHVNETLQILVSGESILNDSVAIVLYQLFVNLTKVDHVTSSVPFLAIVRFLLVSFGGLIFGVFVGLFGSWLTKFTKVLQLFEPILLMSLGFLSYQIAEVLSLSGIVSILFCGIIFSRYSDMNMTHRSTLTFKRDLKSFASMNEAIIFLYLGTETTFQFASKDSDLDFTHDLNAVFTILTLLFIFIFRFLLVVLLTSIANRSRMHKVKMKEQFILSYSGLRGAIAFALAFSLPDSIESKNSFISTALIVVLFTVFIQGGTIKPIMKRLHLKFLKKENKKNCGSKMLTTTFDHLQHAIFSIIGGHGDSYSWSQKFHGIDKFIKKIMVRDLHTEEKEFLELLTRLKEAEMKEELNEKEKQRLLINQSKLEVMVKNPDISLERIIHEKNKNPSKSFRNMIKKMIDKNTFNKNIIHESGDEENGTGSDKTEDLQLSHKVKSGSSSDHVFSSEDNFDLELVKKKTIVKKRKSIDQENKTTEKSYIDLLTMLQSSYPNKPSQKNKFSRVKEPSHSFDRNVKVLPSMIGRGNHLKNIQLRSFVARFQSKNKNVRHSTNYTNILSNTVSRHLIPQVRLNRKMGLNKEKLKIEKKHSLPNSSNTSSSSSSSSSSENLSKKSSEKSD</sequence>
<keyword evidence="9" id="KW-0050">Antiport</keyword>
<keyword evidence="6 9" id="KW-0406">Ion transport</keyword>
<evidence type="ECO:0000313" key="14">
    <source>
        <dbReference type="EMBL" id="KAJ3425847.1"/>
    </source>
</evidence>
<keyword evidence="8 9" id="KW-0739">Sodium transport</keyword>
<dbReference type="PANTHER" id="PTHR10110">
    <property type="entry name" value="SODIUM/HYDROGEN EXCHANGER"/>
    <property type="match status" value="1"/>
</dbReference>
<dbReference type="Proteomes" id="UP001146793">
    <property type="component" value="Unassembled WGS sequence"/>
</dbReference>
<dbReference type="GO" id="GO:0015385">
    <property type="term" value="F:sodium:proton antiporter activity"/>
    <property type="evidence" value="ECO:0007669"/>
    <property type="project" value="InterPro"/>
</dbReference>
<dbReference type="GO" id="GO:0015386">
    <property type="term" value="F:potassium:proton antiporter activity"/>
    <property type="evidence" value="ECO:0007669"/>
    <property type="project" value="TreeGrafter"/>
</dbReference>
<feature type="compositionally biased region" description="Basic and acidic residues" evidence="11">
    <location>
        <begin position="771"/>
        <end position="780"/>
    </location>
</feature>
<feature type="transmembrane region" description="Helical" evidence="12">
    <location>
        <begin position="336"/>
        <end position="363"/>
    </location>
</feature>
<organism evidence="14 15">
    <name type="scientific">Anaeramoeba flamelloides</name>
    <dbReference type="NCBI Taxonomy" id="1746091"/>
    <lineage>
        <taxon>Eukaryota</taxon>
        <taxon>Metamonada</taxon>
        <taxon>Anaeramoebidae</taxon>
        <taxon>Anaeramoeba</taxon>
    </lineage>
</organism>
<accession>A0AAV7Y7Q1</accession>
<feature type="transmembrane region" description="Helical" evidence="12">
    <location>
        <begin position="44"/>
        <end position="65"/>
    </location>
</feature>
<feature type="region of interest" description="Disordered" evidence="11">
    <location>
        <begin position="739"/>
        <end position="780"/>
    </location>
</feature>
<evidence type="ECO:0000256" key="10">
    <source>
        <dbReference type="SAM" id="Coils"/>
    </source>
</evidence>
<feature type="transmembrane region" description="Helical" evidence="12">
    <location>
        <begin position="108"/>
        <end position="131"/>
    </location>
</feature>
<dbReference type="Pfam" id="PF00999">
    <property type="entry name" value="Na_H_Exchanger"/>
    <property type="match status" value="1"/>
</dbReference>
<dbReference type="InterPro" id="IPR018422">
    <property type="entry name" value="Cation/H_exchanger_CPA1"/>
</dbReference>
<gene>
    <name evidence="14" type="ORF">M0812_28293</name>
</gene>
<feature type="transmembrane region" description="Helical" evidence="12">
    <location>
        <begin position="19"/>
        <end position="37"/>
    </location>
</feature>
<dbReference type="GO" id="GO:0051453">
    <property type="term" value="P:regulation of intracellular pH"/>
    <property type="evidence" value="ECO:0007669"/>
    <property type="project" value="TreeGrafter"/>
</dbReference>
<dbReference type="PANTHER" id="PTHR10110:SF126">
    <property type="entry name" value="NA(+)_H(+) EXCHANGER PROTEIN 7"/>
    <property type="match status" value="1"/>
</dbReference>
<evidence type="ECO:0000256" key="2">
    <source>
        <dbReference type="ARBA" id="ARBA00022448"/>
    </source>
</evidence>
<feature type="coiled-coil region" evidence="10">
    <location>
        <begin position="492"/>
        <end position="526"/>
    </location>
</feature>
<dbReference type="InterPro" id="IPR004709">
    <property type="entry name" value="NaH_exchanger"/>
</dbReference>
<evidence type="ECO:0000256" key="3">
    <source>
        <dbReference type="ARBA" id="ARBA00022692"/>
    </source>
</evidence>
<dbReference type="Gene3D" id="6.10.140.1330">
    <property type="match status" value="1"/>
</dbReference>
<evidence type="ECO:0000256" key="7">
    <source>
        <dbReference type="ARBA" id="ARBA00023136"/>
    </source>
</evidence>
<dbReference type="NCBIfam" id="TIGR00840">
    <property type="entry name" value="b_cpa1"/>
    <property type="match status" value="1"/>
</dbReference>
<feature type="transmembrane region" description="Helical" evidence="12">
    <location>
        <begin position="255"/>
        <end position="279"/>
    </location>
</feature>
<evidence type="ECO:0000256" key="11">
    <source>
        <dbReference type="SAM" id="MobiDB-lite"/>
    </source>
</evidence>
<evidence type="ECO:0000313" key="15">
    <source>
        <dbReference type="Proteomes" id="UP001146793"/>
    </source>
</evidence>
<evidence type="ECO:0000256" key="1">
    <source>
        <dbReference type="ARBA" id="ARBA00004141"/>
    </source>
</evidence>
<feature type="transmembrane region" description="Helical" evidence="12">
    <location>
        <begin position="77"/>
        <end position="96"/>
    </location>
</feature>